<dbReference type="EMBL" id="CP001712">
    <property type="protein sequence ID" value="EAR14863.1"/>
    <property type="molecule type" value="Genomic_DNA"/>
</dbReference>
<dbReference type="KEGG" id="rbi:RB2501_11072"/>
<dbReference type="HOGENOM" id="CLU_118592_0_0_10"/>
<reference evidence="1 2" key="1">
    <citation type="journal article" date="2009" name="J. Bacteriol.">
        <title>Complete genome sequence of Robiginitalea biformata HTCC2501.</title>
        <authorList>
            <person name="Oh H.M."/>
            <person name="Giovannoni S.J."/>
            <person name="Lee K."/>
            <person name="Ferriera S."/>
            <person name="Johnson J."/>
            <person name="Cho J.C."/>
        </authorList>
    </citation>
    <scope>NUCLEOTIDE SEQUENCE [LARGE SCALE GENOMIC DNA]</scope>
    <source>
        <strain evidence="2">ATCC BAA-864 / HTCC2501 / KCTC 12146</strain>
    </source>
</reference>
<accession>A4CMH1</accession>
<dbReference type="AlphaFoldDB" id="A4CMH1"/>
<sequence length="164" mass="18276">MALMPLVTARGQENPPDSSCNCCTEMHRAFDFWIGEWEVTGPDGSVLGTNRIERIQGGCVLQEHWETAGNGTTGTSLNYYNSGDEAWEQLWVDNSGYVLKLRGGPEDGAMVLASEPVRLSSGKDRVNRITWTPREDGTVRQHWQVLEGGEVVQTLFDGIYRRAE</sequence>
<evidence type="ECO:0008006" key="3">
    <source>
        <dbReference type="Google" id="ProtNLM"/>
    </source>
</evidence>
<dbReference type="STRING" id="313596.RB2501_11072"/>
<dbReference type="Proteomes" id="UP000009049">
    <property type="component" value="Chromosome"/>
</dbReference>
<evidence type="ECO:0000313" key="1">
    <source>
        <dbReference type="EMBL" id="EAR14863.1"/>
    </source>
</evidence>
<protein>
    <recommendedName>
        <fullName evidence="3">DUF1579 domain-containing protein</fullName>
    </recommendedName>
</protein>
<keyword evidence="2" id="KW-1185">Reference proteome</keyword>
<dbReference type="eggNOG" id="COG0457">
    <property type="taxonomic scope" value="Bacteria"/>
</dbReference>
<proteinExistence type="predicted"/>
<gene>
    <name evidence="1" type="ordered locus">RB2501_11072</name>
</gene>
<evidence type="ECO:0000313" key="2">
    <source>
        <dbReference type="Proteomes" id="UP000009049"/>
    </source>
</evidence>
<name>A4CMH1_ROBBH</name>
<organism evidence="1 2">
    <name type="scientific">Robiginitalea biformata (strain ATCC BAA-864 / DSM 15991 / KCTC 12146 / HTCC2501)</name>
    <dbReference type="NCBI Taxonomy" id="313596"/>
    <lineage>
        <taxon>Bacteria</taxon>
        <taxon>Pseudomonadati</taxon>
        <taxon>Bacteroidota</taxon>
        <taxon>Flavobacteriia</taxon>
        <taxon>Flavobacteriales</taxon>
        <taxon>Flavobacteriaceae</taxon>
        <taxon>Robiginitalea</taxon>
    </lineage>
</organism>